<comment type="subcellular location">
    <subcellularLocation>
        <location evidence="1">Endomembrane system</location>
        <topology evidence="1">Multi-pass membrane protein</topology>
    </subcellularLocation>
</comment>
<evidence type="ECO:0000256" key="5">
    <source>
        <dbReference type="SAM" id="Phobius"/>
    </source>
</evidence>
<evidence type="ECO:0000313" key="8">
    <source>
        <dbReference type="Proteomes" id="UP000274756"/>
    </source>
</evidence>
<feature type="transmembrane region" description="Helical" evidence="5">
    <location>
        <begin position="114"/>
        <end position="136"/>
    </location>
</feature>
<feature type="transmembrane region" description="Helical" evidence="5">
    <location>
        <begin position="80"/>
        <end position="102"/>
    </location>
</feature>
<dbReference type="PANTHER" id="PTHR12479">
    <property type="entry name" value="LYSOSOMAL-ASSOCIATED TRANSMEMBRANE PROTEIN"/>
    <property type="match status" value="1"/>
</dbReference>
<keyword evidence="4 5" id="KW-0472">Membrane</keyword>
<evidence type="ECO:0000256" key="3">
    <source>
        <dbReference type="ARBA" id="ARBA00022989"/>
    </source>
</evidence>
<accession>A0A158Q428</accession>
<dbReference type="GO" id="GO:0005765">
    <property type="term" value="C:lysosomal membrane"/>
    <property type="evidence" value="ECO:0007669"/>
    <property type="project" value="TreeGrafter"/>
</dbReference>
<dbReference type="InterPro" id="IPR051115">
    <property type="entry name" value="LAPTM_transporter"/>
</dbReference>
<dbReference type="WBParaSite" id="DME_0000387901-mRNA-1">
    <property type="protein sequence ID" value="DME_0000387901-mRNA-1"/>
    <property type="gene ID" value="DME_0000387901"/>
</dbReference>
<dbReference type="PANTHER" id="PTHR12479:SF11">
    <property type="entry name" value="PROTEIN CBG14497"/>
    <property type="match status" value="1"/>
</dbReference>
<evidence type="ECO:0000256" key="2">
    <source>
        <dbReference type="ARBA" id="ARBA00022692"/>
    </source>
</evidence>
<keyword evidence="3 5" id="KW-1133">Transmembrane helix</keyword>
<dbReference type="AlphaFoldDB" id="A0A158Q428"/>
<evidence type="ECO:0000313" key="7">
    <source>
        <dbReference type="Proteomes" id="UP000038040"/>
    </source>
</evidence>
<keyword evidence="2 5" id="KW-0812">Transmembrane</keyword>
<keyword evidence="8" id="KW-1185">Reference proteome</keyword>
<dbReference type="OrthoDB" id="5870446at2759"/>
<dbReference type="GO" id="GO:0012505">
    <property type="term" value="C:endomembrane system"/>
    <property type="evidence" value="ECO:0007669"/>
    <property type="project" value="UniProtKB-SubCell"/>
</dbReference>
<evidence type="ECO:0000256" key="1">
    <source>
        <dbReference type="ARBA" id="ARBA00004127"/>
    </source>
</evidence>
<reference evidence="6 8" key="2">
    <citation type="submission" date="2018-11" db="EMBL/GenBank/DDBJ databases">
        <authorList>
            <consortium name="Pathogen Informatics"/>
        </authorList>
    </citation>
    <scope>NUCLEOTIDE SEQUENCE [LARGE SCALE GENOMIC DNA]</scope>
</reference>
<dbReference type="Proteomes" id="UP000038040">
    <property type="component" value="Unplaced"/>
</dbReference>
<sequence length="221" mass="25034">MLKNSRPFPIYEQVVKMMNGRMRSMLIRNQAANGMISDTLPKSVQFDESSDNYRCFCNAFHVKTGALLISGIEDNYVNGAFLASVIGVALSLLVIFLLGVGVARNYAILLIPHLIMQLLVILLLLVCIMNGTIAFLTKSTLFYKLLHAAAFNEPPDKNTVALDLETSVKIYVVFAVYMLTLILEVWFITIIYNCYQYLIERRAYMKYCLAFSTPMKTLSKR</sequence>
<evidence type="ECO:0000313" key="9">
    <source>
        <dbReference type="WBParaSite" id="DME_0000387901-mRNA-1"/>
    </source>
</evidence>
<proteinExistence type="predicted"/>
<dbReference type="EMBL" id="UYYG01001163">
    <property type="protein sequence ID" value="VDN57911.1"/>
    <property type="molecule type" value="Genomic_DNA"/>
</dbReference>
<dbReference type="Proteomes" id="UP000274756">
    <property type="component" value="Unassembled WGS sequence"/>
</dbReference>
<evidence type="ECO:0000256" key="4">
    <source>
        <dbReference type="ARBA" id="ARBA00023136"/>
    </source>
</evidence>
<organism evidence="7 9">
    <name type="scientific">Dracunculus medinensis</name>
    <name type="common">Guinea worm</name>
    <dbReference type="NCBI Taxonomy" id="318479"/>
    <lineage>
        <taxon>Eukaryota</taxon>
        <taxon>Metazoa</taxon>
        <taxon>Ecdysozoa</taxon>
        <taxon>Nematoda</taxon>
        <taxon>Chromadorea</taxon>
        <taxon>Rhabditida</taxon>
        <taxon>Spirurina</taxon>
        <taxon>Dracunculoidea</taxon>
        <taxon>Dracunculidae</taxon>
        <taxon>Dracunculus</taxon>
    </lineage>
</organism>
<reference evidence="9" key="1">
    <citation type="submission" date="2016-04" db="UniProtKB">
        <authorList>
            <consortium name="WormBaseParasite"/>
        </authorList>
    </citation>
    <scope>IDENTIFICATION</scope>
</reference>
<protein>
    <submittedName>
        <fullName evidence="9">G_PROTEIN_RECEP_F1_2 domain-containing protein</fullName>
    </submittedName>
</protein>
<gene>
    <name evidence="6" type="ORF">DME_LOCUS7884</name>
</gene>
<name>A0A158Q428_DRAME</name>
<evidence type="ECO:0000313" key="6">
    <source>
        <dbReference type="EMBL" id="VDN57911.1"/>
    </source>
</evidence>
<feature type="transmembrane region" description="Helical" evidence="5">
    <location>
        <begin position="170"/>
        <end position="195"/>
    </location>
</feature>